<dbReference type="GO" id="GO:0008270">
    <property type="term" value="F:zinc ion binding"/>
    <property type="evidence" value="ECO:0007669"/>
    <property type="project" value="UniProtKB-KW"/>
</dbReference>
<name>C5FQ69_ARTOC</name>
<feature type="compositionally biased region" description="Polar residues" evidence="2">
    <location>
        <begin position="256"/>
        <end position="267"/>
    </location>
</feature>
<dbReference type="STRING" id="554155.C5FQ69"/>
<keyword evidence="1" id="KW-0479">Metal-binding</keyword>
<dbReference type="InterPro" id="IPR036236">
    <property type="entry name" value="Znf_C2H2_sf"/>
</dbReference>
<feature type="compositionally biased region" description="Polar residues" evidence="2">
    <location>
        <begin position="56"/>
        <end position="73"/>
    </location>
</feature>
<feature type="compositionally biased region" description="Low complexity" evidence="2">
    <location>
        <begin position="217"/>
        <end position="237"/>
    </location>
</feature>
<dbReference type="OMA" id="QPQMATS"/>
<dbReference type="GeneID" id="9226117"/>
<dbReference type="PROSITE" id="PS00028">
    <property type="entry name" value="ZINC_FINGER_C2H2_1"/>
    <property type="match status" value="1"/>
</dbReference>
<protein>
    <submittedName>
        <fullName evidence="4">SILG</fullName>
    </submittedName>
</protein>
<feature type="compositionally biased region" description="Polar residues" evidence="2">
    <location>
        <begin position="94"/>
        <end position="105"/>
    </location>
</feature>
<dbReference type="EMBL" id="DS995704">
    <property type="protein sequence ID" value="EEQ32022.1"/>
    <property type="molecule type" value="Genomic_DNA"/>
</dbReference>
<dbReference type="SUPFAM" id="SSF57667">
    <property type="entry name" value="beta-beta-alpha zinc fingers"/>
    <property type="match status" value="1"/>
</dbReference>
<feature type="region of interest" description="Disordered" evidence="2">
    <location>
        <begin position="413"/>
        <end position="434"/>
    </location>
</feature>
<evidence type="ECO:0000256" key="1">
    <source>
        <dbReference type="PROSITE-ProRule" id="PRU00042"/>
    </source>
</evidence>
<feature type="compositionally biased region" description="Polar residues" evidence="2">
    <location>
        <begin position="322"/>
        <end position="350"/>
    </location>
</feature>
<evidence type="ECO:0000313" key="4">
    <source>
        <dbReference type="EMBL" id="EEQ32022.1"/>
    </source>
</evidence>
<feature type="compositionally biased region" description="Basic residues" evidence="2">
    <location>
        <begin position="192"/>
        <end position="201"/>
    </location>
</feature>
<feature type="compositionally biased region" description="Low complexity" evidence="2">
    <location>
        <begin position="149"/>
        <end position="168"/>
    </location>
</feature>
<dbReference type="HOGENOM" id="CLU_013400_0_1_1"/>
<dbReference type="SMART" id="SM00355">
    <property type="entry name" value="ZnF_C2H2"/>
    <property type="match status" value="3"/>
</dbReference>
<evidence type="ECO:0000313" key="5">
    <source>
        <dbReference type="Proteomes" id="UP000002035"/>
    </source>
</evidence>
<feature type="region of interest" description="Disordered" evidence="2">
    <location>
        <begin position="184"/>
        <end position="285"/>
    </location>
</feature>
<feature type="domain" description="C2H2-type" evidence="3">
    <location>
        <begin position="638"/>
        <end position="668"/>
    </location>
</feature>
<evidence type="ECO:0000256" key="2">
    <source>
        <dbReference type="SAM" id="MobiDB-lite"/>
    </source>
</evidence>
<sequence>MMLSSIPSLSTSYIRHSTGPYTEQTLQLQDQLDQLDQIELLLPSYLHQHQHQHQQPSTTDSPLLNFSAYQGCSTPPPPESSSSAVASPAGTVAYDSSSPVYSVQGSPETDFISSFYHGAGSFSMPDESFPTREEGLSHTPPTPSIKVYQSSPHNNNNNNNNNPHQHQHNNQMLLQSGLSYEGDLQTLLPPQHNHHHHHRLSSRAAAATAACAKPQTQSQSSPHRRTPSTSSSVSLPSAYHGYTGYDRGSSKPLPTPEQTPVQSSFLAQPSFPPYDPSSSYRNAGDHPEMEMAMRRAAFEQQRQQQQQHRQQQAAHAVDEEPTTTFPPYSLAPSVSTLSHNSPATPQTSFPEESEDTKLAHGMTPIPVDVHGWLDEYLLFDDTDNLAQPSHVTGSLSDPFQEEMYNPALQQLRSGSAQKNRPQTQPQQQQQQYPGYRNRNVIADRLQAAQQGHMTARAHSPRDASPWAQPANVFQNALHQPSHMNSALRGMDLMSHGGHDEQPKTISPKDAMLEFHESPADNSSMPLFPSQAEASQFEAAVATTLANTDFSNDAFAPFSSASQNTPQPYFLGQAGADVLQYPAGTAQQHPPQHHQQTSAEFAAALAGLDSGSVDRKMEDRDSDLPAGRPDDTASEAGTYSCTYHGCTRRFETPARLQKHKREAHRQTTPGSHMLARDSSSLGARGLSARNSQAGPHKCERTNPSTGKPCNSIFSRPYDLTRHEDTIHNARKQKVRCHLCTEEKTFSRNDALTRHMRVVHPNVTWPGKQKRRGRDD</sequence>
<feature type="compositionally biased region" description="Low complexity" evidence="2">
    <location>
        <begin position="80"/>
        <end position="89"/>
    </location>
</feature>
<feature type="compositionally biased region" description="Polar residues" evidence="2">
    <location>
        <begin position="700"/>
        <end position="710"/>
    </location>
</feature>
<dbReference type="RefSeq" id="XP_002847104.1">
    <property type="nucleotide sequence ID" value="XM_002847058.1"/>
</dbReference>
<dbReference type="InterPro" id="IPR013087">
    <property type="entry name" value="Znf_C2H2_type"/>
</dbReference>
<feature type="region of interest" description="Disordered" evidence="2">
    <location>
        <begin position="659"/>
        <end position="710"/>
    </location>
</feature>
<gene>
    <name evidence="4" type="ORF">MCYG_04841</name>
</gene>
<feature type="region of interest" description="Disordered" evidence="2">
    <location>
        <begin position="49"/>
        <end position="105"/>
    </location>
</feature>
<feature type="compositionally biased region" description="Low complexity" evidence="2">
    <location>
        <begin position="300"/>
        <end position="315"/>
    </location>
</feature>
<organism evidence="4 5">
    <name type="scientific">Arthroderma otae (strain ATCC MYA-4605 / CBS 113480)</name>
    <name type="common">Microsporum canis</name>
    <dbReference type="NCBI Taxonomy" id="554155"/>
    <lineage>
        <taxon>Eukaryota</taxon>
        <taxon>Fungi</taxon>
        <taxon>Dikarya</taxon>
        <taxon>Ascomycota</taxon>
        <taxon>Pezizomycotina</taxon>
        <taxon>Eurotiomycetes</taxon>
        <taxon>Eurotiomycetidae</taxon>
        <taxon>Onygenales</taxon>
        <taxon>Arthrodermataceae</taxon>
        <taxon>Microsporum</taxon>
    </lineage>
</organism>
<dbReference type="VEuPathDB" id="FungiDB:MCYG_04841"/>
<evidence type="ECO:0000259" key="3">
    <source>
        <dbReference type="PROSITE" id="PS50157"/>
    </source>
</evidence>
<feature type="region of interest" description="Disordered" evidence="2">
    <location>
        <begin position="297"/>
        <end position="352"/>
    </location>
</feature>
<reference evidence="5" key="1">
    <citation type="journal article" date="2012" name="MBio">
        <title>Comparative genome analysis of Trichophyton rubrum and related dermatophytes reveals candidate genes involved in infection.</title>
        <authorList>
            <person name="Martinez D.A."/>
            <person name="Oliver B.G."/>
            <person name="Graeser Y."/>
            <person name="Goldberg J.M."/>
            <person name="Li W."/>
            <person name="Martinez-Rossi N.M."/>
            <person name="Monod M."/>
            <person name="Shelest E."/>
            <person name="Barton R.C."/>
            <person name="Birch E."/>
            <person name="Brakhage A.A."/>
            <person name="Chen Z."/>
            <person name="Gurr S.J."/>
            <person name="Heiman D."/>
            <person name="Heitman J."/>
            <person name="Kosti I."/>
            <person name="Rossi A."/>
            <person name="Saif S."/>
            <person name="Samalova M."/>
            <person name="Saunders C.W."/>
            <person name="Shea T."/>
            <person name="Summerbell R.C."/>
            <person name="Xu J."/>
            <person name="Young S."/>
            <person name="Zeng Q."/>
            <person name="Birren B.W."/>
            <person name="Cuomo C.A."/>
            <person name="White T.C."/>
        </authorList>
    </citation>
    <scope>NUCLEOTIDE SEQUENCE [LARGE SCALE GENOMIC DNA]</scope>
    <source>
        <strain evidence="5">ATCC MYA-4605 / CBS 113480</strain>
    </source>
</reference>
<accession>C5FQ69</accession>
<proteinExistence type="predicted"/>
<feature type="compositionally biased region" description="Low complexity" evidence="2">
    <location>
        <begin position="421"/>
        <end position="431"/>
    </location>
</feature>
<dbReference type="PROSITE" id="PS50157">
    <property type="entry name" value="ZINC_FINGER_C2H2_2"/>
    <property type="match status" value="2"/>
</dbReference>
<keyword evidence="1" id="KW-0863">Zinc-finger</keyword>
<dbReference type="AlphaFoldDB" id="C5FQ69"/>
<feature type="domain" description="C2H2-type" evidence="3">
    <location>
        <begin position="695"/>
        <end position="731"/>
    </location>
</feature>
<feature type="region of interest" description="Disordered" evidence="2">
    <location>
        <begin position="125"/>
        <end position="168"/>
    </location>
</feature>
<feature type="compositionally biased region" description="Basic and acidic residues" evidence="2">
    <location>
        <begin position="612"/>
        <end position="630"/>
    </location>
</feature>
<dbReference type="eggNOG" id="ENOG502RBAK">
    <property type="taxonomic scope" value="Eukaryota"/>
</dbReference>
<dbReference type="Proteomes" id="UP000002035">
    <property type="component" value="Unassembled WGS sequence"/>
</dbReference>
<feature type="region of interest" description="Disordered" evidence="2">
    <location>
        <begin position="612"/>
        <end position="637"/>
    </location>
</feature>
<keyword evidence="5" id="KW-1185">Reference proteome</keyword>
<keyword evidence="1" id="KW-0862">Zinc</keyword>
<dbReference type="Gene3D" id="3.30.160.60">
    <property type="entry name" value="Classic Zinc Finger"/>
    <property type="match status" value="2"/>
</dbReference>
<dbReference type="OrthoDB" id="7295497at2759"/>